<accession>A0ABT6SQT7</accession>
<protein>
    <submittedName>
        <fullName evidence="1">Uncharacterized protein</fullName>
    </submittedName>
</protein>
<gene>
    <name evidence="1" type="ORF">QIT00_05250</name>
</gene>
<organism evidence="1 2">
    <name type="scientific">Streptomyces luteolus</name>
    <dbReference type="NCBI Taxonomy" id="3043615"/>
    <lineage>
        <taxon>Bacteria</taxon>
        <taxon>Bacillati</taxon>
        <taxon>Actinomycetota</taxon>
        <taxon>Actinomycetes</taxon>
        <taxon>Kitasatosporales</taxon>
        <taxon>Streptomycetaceae</taxon>
        <taxon>Streptomyces</taxon>
    </lineage>
</organism>
<name>A0ABT6SQT7_9ACTN</name>
<dbReference type="Proteomes" id="UP001237105">
    <property type="component" value="Unassembled WGS sequence"/>
</dbReference>
<reference evidence="1 2" key="1">
    <citation type="submission" date="2023-05" db="EMBL/GenBank/DDBJ databases">
        <title>Draft genome sequence of Streptomyces sp. B-S-A12 isolated from a cave soil in Thailand.</title>
        <authorList>
            <person name="Chamroensaksri N."/>
            <person name="Muangham S."/>
        </authorList>
    </citation>
    <scope>NUCLEOTIDE SEQUENCE [LARGE SCALE GENOMIC DNA]</scope>
    <source>
        <strain evidence="1 2">B-S-A12</strain>
    </source>
</reference>
<dbReference type="EMBL" id="JASCIS010000004">
    <property type="protein sequence ID" value="MDI3417973.1"/>
    <property type="molecule type" value="Genomic_DNA"/>
</dbReference>
<comment type="caution">
    <text evidence="1">The sequence shown here is derived from an EMBL/GenBank/DDBJ whole genome shotgun (WGS) entry which is preliminary data.</text>
</comment>
<evidence type="ECO:0000313" key="1">
    <source>
        <dbReference type="EMBL" id="MDI3417973.1"/>
    </source>
</evidence>
<proteinExistence type="predicted"/>
<evidence type="ECO:0000313" key="2">
    <source>
        <dbReference type="Proteomes" id="UP001237105"/>
    </source>
</evidence>
<sequence length="173" mass="19004">MPTVEQIAQEDALAALPEVGEGQAREPRRCDNPYKKWIEITGKKAYHVPSWWNGTKFKDGPGGTMVVKVEKAGKISAEISAGAEGDARLIVAKAKVKVDAKIGVEIGVTAGHEYRRKIASGKYGHLQYGSWGYKTTWSKYETSADGCGKKLVKKGRATLPTSETGWRYWETKS</sequence>
<keyword evidence="2" id="KW-1185">Reference proteome</keyword>
<dbReference type="RefSeq" id="WP_282533895.1">
    <property type="nucleotide sequence ID" value="NZ_JASCIS010000004.1"/>
</dbReference>